<reference evidence="1" key="1">
    <citation type="submission" date="2022-01" db="EMBL/GenBank/DDBJ databases">
        <authorList>
            <person name="Lagorce A."/>
        </authorList>
    </citation>
    <scope>NUCLEOTIDE SEQUENCE</scope>
    <source>
        <strain evidence="1">Th15_F1_A12</strain>
    </source>
</reference>
<dbReference type="EMBL" id="CAKMUD010000103">
    <property type="protein sequence ID" value="CAH1601263.1"/>
    <property type="molecule type" value="Genomic_DNA"/>
</dbReference>
<evidence type="ECO:0000313" key="1">
    <source>
        <dbReference type="EMBL" id="CAH1601263.1"/>
    </source>
</evidence>
<sequence length="52" mass="6233">MDYNEIAFTISSSTERLSLKNQTEQHALYSEKIKWTMTYIYKPHLYLLVFDA</sequence>
<dbReference type="Proteomes" id="UP001295462">
    <property type="component" value="Unassembled WGS sequence"/>
</dbReference>
<dbReference type="AlphaFoldDB" id="A0AAU9QSV4"/>
<accession>A0AAU9QSV4</accession>
<evidence type="ECO:0000313" key="2">
    <source>
        <dbReference type="Proteomes" id="UP001295462"/>
    </source>
</evidence>
<protein>
    <submittedName>
        <fullName evidence="1">Uncharacterized protein</fullName>
    </submittedName>
</protein>
<proteinExistence type="predicted"/>
<comment type="caution">
    <text evidence="1">The sequence shown here is derived from an EMBL/GenBank/DDBJ whole genome shotgun (WGS) entry which is preliminary data.</text>
</comment>
<organism evidence="1 2">
    <name type="scientific">Vibrio jasicida</name>
    <dbReference type="NCBI Taxonomy" id="766224"/>
    <lineage>
        <taxon>Bacteria</taxon>
        <taxon>Pseudomonadati</taxon>
        <taxon>Pseudomonadota</taxon>
        <taxon>Gammaproteobacteria</taxon>
        <taxon>Vibrionales</taxon>
        <taxon>Vibrionaceae</taxon>
        <taxon>Vibrio</taxon>
    </lineage>
</organism>
<name>A0AAU9QSV4_9VIBR</name>
<gene>
    <name evidence="1" type="ORF">THF1A12_480019</name>
</gene>